<dbReference type="Proteomes" id="UP000075884">
    <property type="component" value="Unassembled WGS sequence"/>
</dbReference>
<dbReference type="AlphaFoldDB" id="A0A182NVX6"/>
<evidence type="ECO:0000313" key="2">
    <source>
        <dbReference type="Proteomes" id="UP000075884"/>
    </source>
</evidence>
<name>A0A182NVX6_9DIPT</name>
<accession>A0A182NVX6</accession>
<sequence>AAAAAAETAAAYTKPLSVEFFRLSHSFRLPSGPSQLAVPGHPDFMSTLVDFLSTSDTILRPTCDNLFVEECVCVRVC</sequence>
<organism evidence="1 2">
    <name type="scientific">Anopheles dirus</name>
    <dbReference type="NCBI Taxonomy" id="7168"/>
    <lineage>
        <taxon>Eukaryota</taxon>
        <taxon>Metazoa</taxon>
        <taxon>Ecdysozoa</taxon>
        <taxon>Arthropoda</taxon>
        <taxon>Hexapoda</taxon>
        <taxon>Insecta</taxon>
        <taxon>Pterygota</taxon>
        <taxon>Neoptera</taxon>
        <taxon>Endopterygota</taxon>
        <taxon>Diptera</taxon>
        <taxon>Nematocera</taxon>
        <taxon>Culicoidea</taxon>
        <taxon>Culicidae</taxon>
        <taxon>Anophelinae</taxon>
        <taxon>Anopheles</taxon>
    </lineage>
</organism>
<proteinExistence type="predicted"/>
<dbReference type="EnsemblMetazoa" id="ADIR014068-RA">
    <property type="protein sequence ID" value="ADIR014068-PA"/>
    <property type="gene ID" value="ADIR014068"/>
</dbReference>
<reference evidence="1" key="2">
    <citation type="submission" date="2020-05" db="UniProtKB">
        <authorList>
            <consortium name="EnsemblMetazoa"/>
        </authorList>
    </citation>
    <scope>IDENTIFICATION</scope>
    <source>
        <strain evidence="1">WRAIR2</strain>
    </source>
</reference>
<reference evidence="2" key="1">
    <citation type="submission" date="2013-03" db="EMBL/GenBank/DDBJ databases">
        <title>The Genome Sequence of Anopheles dirus WRAIR2.</title>
        <authorList>
            <consortium name="The Broad Institute Genomics Platform"/>
            <person name="Neafsey D.E."/>
            <person name="Walton C."/>
            <person name="Walker B."/>
            <person name="Young S.K."/>
            <person name="Zeng Q."/>
            <person name="Gargeya S."/>
            <person name="Fitzgerald M."/>
            <person name="Haas B."/>
            <person name="Abouelleil A."/>
            <person name="Allen A.W."/>
            <person name="Alvarado L."/>
            <person name="Arachchi H.M."/>
            <person name="Berlin A.M."/>
            <person name="Chapman S.B."/>
            <person name="Gainer-Dewar J."/>
            <person name="Goldberg J."/>
            <person name="Griggs A."/>
            <person name="Gujja S."/>
            <person name="Hansen M."/>
            <person name="Howarth C."/>
            <person name="Imamovic A."/>
            <person name="Ireland A."/>
            <person name="Larimer J."/>
            <person name="McCowan C."/>
            <person name="Murphy C."/>
            <person name="Pearson M."/>
            <person name="Poon T.W."/>
            <person name="Priest M."/>
            <person name="Roberts A."/>
            <person name="Saif S."/>
            <person name="Shea T."/>
            <person name="Sisk P."/>
            <person name="Sykes S."/>
            <person name="Wortman J."/>
            <person name="Nusbaum C."/>
            <person name="Birren B."/>
        </authorList>
    </citation>
    <scope>NUCLEOTIDE SEQUENCE [LARGE SCALE GENOMIC DNA]</scope>
    <source>
        <strain evidence="2">WRAIR2</strain>
    </source>
</reference>
<keyword evidence="2" id="KW-1185">Reference proteome</keyword>
<protein>
    <submittedName>
        <fullName evidence="1">Uncharacterized protein</fullName>
    </submittedName>
</protein>
<evidence type="ECO:0000313" key="1">
    <source>
        <dbReference type="EnsemblMetazoa" id="ADIR014068-PA"/>
    </source>
</evidence>
<dbReference type="VEuPathDB" id="VectorBase:ADIR014068"/>